<feature type="domain" description="Acyltransferase 3" evidence="3">
    <location>
        <begin position="47"/>
        <end position="374"/>
    </location>
</feature>
<evidence type="ECO:0000313" key="4">
    <source>
        <dbReference type="EMBL" id="CAE8613432.1"/>
    </source>
</evidence>
<dbReference type="AlphaFoldDB" id="A0A813FLU6"/>
<comment type="caution">
    <text evidence="4">The sequence shown here is derived from an EMBL/GenBank/DDBJ whole genome shotgun (WGS) entry which is preliminary data.</text>
</comment>
<feature type="transmembrane region" description="Helical" evidence="2">
    <location>
        <begin position="284"/>
        <end position="306"/>
    </location>
</feature>
<organism evidence="4 5">
    <name type="scientific">Polarella glacialis</name>
    <name type="common">Dinoflagellate</name>
    <dbReference type="NCBI Taxonomy" id="89957"/>
    <lineage>
        <taxon>Eukaryota</taxon>
        <taxon>Sar</taxon>
        <taxon>Alveolata</taxon>
        <taxon>Dinophyceae</taxon>
        <taxon>Suessiales</taxon>
        <taxon>Suessiaceae</taxon>
        <taxon>Polarella</taxon>
    </lineage>
</organism>
<dbReference type="GO" id="GO:0016020">
    <property type="term" value="C:membrane"/>
    <property type="evidence" value="ECO:0007669"/>
    <property type="project" value="TreeGrafter"/>
</dbReference>
<dbReference type="OMA" id="VITTWIA"/>
<dbReference type="OrthoDB" id="439920at2759"/>
<gene>
    <name evidence="4" type="ORF">PGLA1383_LOCUS31199</name>
</gene>
<feature type="transmembrane region" description="Helical" evidence="2">
    <location>
        <begin position="166"/>
        <end position="187"/>
    </location>
</feature>
<evidence type="ECO:0000256" key="2">
    <source>
        <dbReference type="SAM" id="Phobius"/>
    </source>
</evidence>
<dbReference type="InterPro" id="IPR002656">
    <property type="entry name" value="Acyl_transf_3_dom"/>
</dbReference>
<feature type="transmembrane region" description="Helical" evidence="2">
    <location>
        <begin position="47"/>
        <end position="64"/>
    </location>
</feature>
<feature type="transmembrane region" description="Helical" evidence="2">
    <location>
        <begin position="252"/>
        <end position="272"/>
    </location>
</feature>
<feature type="transmembrane region" description="Helical" evidence="2">
    <location>
        <begin position="361"/>
        <end position="378"/>
    </location>
</feature>
<name>A0A813FLU6_POLGL</name>
<dbReference type="InterPro" id="IPR050879">
    <property type="entry name" value="Acyltransferase_3"/>
</dbReference>
<feature type="transmembrane region" description="Helical" evidence="2">
    <location>
        <begin position="84"/>
        <end position="103"/>
    </location>
</feature>
<dbReference type="Pfam" id="PF01757">
    <property type="entry name" value="Acyl_transf_3"/>
    <property type="match status" value="1"/>
</dbReference>
<evidence type="ECO:0000259" key="3">
    <source>
        <dbReference type="Pfam" id="PF01757"/>
    </source>
</evidence>
<keyword evidence="2" id="KW-1133">Transmembrane helix</keyword>
<proteinExistence type="predicted"/>
<protein>
    <recommendedName>
        <fullName evidence="3">Acyltransferase 3 domain-containing protein</fullName>
    </recommendedName>
</protein>
<evidence type="ECO:0000256" key="1">
    <source>
        <dbReference type="SAM" id="MobiDB-lite"/>
    </source>
</evidence>
<evidence type="ECO:0000313" key="5">
    <source>
        <dbReference type="Proteomes" id="UP000654075"/>
    </source>
</evidence>
<keyword evidence="5" id="KW-1185">Reference proteome</keyword>
<keyword evidence="2" id="KW-0812">Transmembrane</keyword>
<dbReference type="PANTHER" id="PTHR23028">
    <property type="entry name" value="ACETYLTRANSFERASE"/>
    <property type="match status" value="1"/>
</dbReference>
<sequence>MLHWRHDPMSFLNLSSSSSPLNNASMNFMVISTQKRALPEGNCKWKAVNFFIVMSGFITHWVYATRVLQGGQIRRFYVRRIGRVVITTWIAMLLGVAVLLVQLRGQCPDLGHLLRCFLFVETWHDPVDWCPNGQTWTVAALLPSWLLYPLTCRAVAAAERCGGATALAALAALLWLVSFGPLWVLFVRQGSWITNKQGVWGYVWPPSQLADFALGVTTAALARRHAAAASSASEEDSDEQEPGMRRVWARGLLADGCILIVGLTCLCAPWYGGREGWEPLFNHGFGLLFAAFLYGSAAGGGSGLVARLFRHDVLVCLGAYSFEVYLFQYPVHEIFVAVGDVSGAFDMRNAKGEYNNNSCGFVVFFFSLWLAAGLYAEFVESHLIRWLQVEAASGGDCTSQVSKGYTSHKDRAAMAGGAVYEQLAEETDIERSESAIPLVPADPSSPPSRS</sequence>
<accession>A0A813FLU6</accession>
<keyword evidence="2" id="KW-0472">Membrane</keyword>
<dbReference type="EMBL" id="CAJNNV010025258">
    <property type="protein sequence ID" value="CAE8613432.1"/>
    <property type="molecule type" value="Genomic_DNA"/>
</dbReference>
<dbReference type="PANTHER" id="PTHR23028:SF53">
    <property type="entry name" value="ACYL_TRANSF_3 DOMAIN-CONTAINING PROTEIN"/>
    <property type="match status" value="1"/>
</dbReference>
<reference evidence="4" key="1">
    <citation type="submission" date="2021-02" db="EMBL/GenBank/DDBJ databases">
        <authorList>
            <person name="Dougan E. K."/>
            <person name="Rhodes N."/>
            <person name="Thang M."/>
            <person name="Chan C."/>
        </authorList>
    </citation>
    <scope>NUCLEOTIDE SEQUENCE</scope>
</reference>
<feature type="region of interest" description="Disordered" evidence="1">
    <location>
        <begin position="428"/>
        <end position="450"/>
    </location>
</feature>
<dbReference type="GO" id="GO:0000271">
    <property type="term" value="P:polysaccharide biosynthetic process"/>
    <property type="evidence" value="ECO:0007669"/>
    <property type="project" value="TreeGrafter"/>
</dbReference>
<dbReference type="GO" id="GO:0016747">
    <property type="term" value="F:acyltransferase activity, transferring groups other than amino-acyl groups"/>
    <property type="evidence" value="ECO:0007669"/>
    <property type="project" value="InterPro"/>
</dbReference>
<dbReference type="Proteomes" id="UP000654075">
    <property type="component" value="Unassembled WGS sequence"/>
</dbReference>